<name>A0A7J6VDT7_THATH</name>
<dbReference type="Proteomes" id="UP000554482">
    <property type="component" value="Unassembled WGS sequence"/>
</dbReference>
<proteinExistence type="predicted"/>
<accession>A0A7J6VDT7</accession>
<dbReference type="AlphaFoldDB" id="A0A7J6VDT7"/>
<dbReference type="OrthoDB" id="1924503at2759"/>
<keyword evidence="2" id="KW-1185">Reference proteome</keyword>
<reference evidence="1 2" key="1">
    <citation type="submission" date="2020-06" db="EMBL/GenBank/DDBJ databases">
        <title>Transcriptomic and genomic resources for Thalictrum thalictroides and T. hernandezii: Facilitating candidate gene discovery in an emerging model plant lineage.</title>
        <authorList>
            <person name="Arias T."/>
            <person name="Riano-Pachon D.M."/>
            <person name="Di Stilio V.S."/>
        </authorList>
    </citation>
    <scope>NUCLEOTIDE SEQUENCE [LARGE SCALE GENOMIC DNA]</scope>
    <source>
        <strain evidence="2">cv. WT478/WT964</strain>
        <tissue evidence="1">Leaves</tissue>
    </source>
</reference>
<gene>
    <name evidence="1" type="ORF">FRX31_027340</name>
</gene>
<evidence type="ECO:0000313" key="2">
    <source>
        <dbReference type="Proteomes" id="UP000554482"/>
    </source>
</evidence>
<sequence>MDPNEFAQRINKGKKPDMNFAQMADMKKKQVNWTRSMDNALIDTFLDAYQQGKKQGRVWDESVYVSIKSA</sequence>
<comment type="caution">
    <text evidence="1">The sequence shown here is derived from an EMBL/GenBank/DDBJ whole genome shotgun (WGS) entry which is preliminary data.</text>
</comment>
<dbReference type="EMBL" id="JABWDY010033969">
    <property type="protein sequence ID" value="KAF5183073.1"/>
    <property type="molecule type" value="Genomic_DNA"/>
</dbReference>
<feature type="non-terminal residue" evidence="1">
    <location>
        <position position="70"/>
    </location>
</feature>
<evidence type="ECO:0000313" key="1">
    <source>
        <dbReference type="EMBL" id="KAF5183073.1"/>
    </source>
</evidence>
<protein>
    <submittedName>
        <fullName evidence="1">Uncharacterized protein</fullName>
    </submittedName>
</protein>
<organism evidence="1 2">
    <name type="scientific">Thalictrum thalictroides</name>
    <name type="common">Rue-anemone</name>
    <name type="synonym">Anemone thalictroides</name>
    <dbReference type="NCBI Taxonomy" id="46969"/>
    <lineage>
        <taxon>Eukaryota</taxon>
        <taxon>Viridiplantae</taxon>
        <taxon>Streptophyta</taxon>
        <taxon>Embryophyta</taxon>
        <taxon>Tracheophyta</taxon>
        <taxon>Spermatophyta</taxon>
        <taxon>Magnoliopsida</taxon>
        <taxon>Ranunculales</taxon>
        <taxon>Ranunculaceae</taxon>
        <taxon>Thalictroideae</taxon>
        <taxon>Thalictrum</taxon>
    </lineage>
</organism>